<evidence type="ECO:0000256" key="2">
    <source>
        <dbReference type="ARBA" id="ARBA00022448"/>
    </source>
</evidence>
<evidence type="ECO:0000313" key="9">
    <source>
        <dbReference type="EMBL" id="RCW47515.1"/>
    </source>
</evidence>
<dbReference type="CDD" id="cd06261">
    <property type="entry name" value="TM_PBP2"/>
    <property type="match status" value="1"/>
</dbReference>
<feature type="transmembrane region" description="Helical" evidence="7">
    <location>
        <begin position="270"/>
        <end position="292"/>
    </location>
</feature>
<comment type="similarity">
    <text evidence="7">Belongs to the binding-protein-dependent transport system permease family.</text>
</comment>
<organism evidence="9 10">
    <name type="scientific">Paenibacillus prosopidis</name>
    <dbReference type="NCBI Taxonomy" id="630520"/>
    <lineage>
        <taxon>Bacteria</taxon>
        <taxon>Bacillati</taxon>
        <taxon>Bacillota</taxon>
        <taxon>Bacilli</taxon>
        <taxon>Bacillales</taxon>
        <taxon>Paenibacillaceae</taxon>
        <taxon>Paenibacillus</taxon>
    </lineage>
</organism>
<protein>
    <submittedName>
        <fullName evidence="9">Multiple sugar transport system permease protein</fullName>
    </submittedName>
</protein>
<feature type="transmembrane region" description="Helical" evidence="7">
    <location>
        <begin position="202"/>
        <end position="222"/>
    </location>
</feature>
<feature type="domain" description="ABC transmembrane type-1" evidence="8">
    <location>
        <begin position="75"/>
        <end position="291"/>
    </location>
</feature>
<evidence type="ECO:0000256" key="6">
    <source>
        <dbReference type="ARBA" id="ARBA00023136"/>
    </source>
</evidence>
<dbReference type="Gene3D" id="1.10.3720.10">
    <property type="entry name" value="MetI-like"/>
    <property type="match status" value="1"/>
</dbReference>
<dbReference type="GO" id="GO:0055085">
    <property type="term" value="P:transmembrane transport"/>
    <property type="evidence" value="ECO:0007669"/>
    <property type="project" value="InterPro"/>
</dbReference>
<dbReference type="RefSeq" id="WP_114380849.1">
    <property type="nucleotide sequence ID" value="NZ_QPJD01000008.1"/>
</dbReference>
<dbReference type="InterPro" id="IPR051393">
    <property type="entry name" value="ABC_transporter_permease"/>
</dbReference>
<keyword evidence="6 7" id="KW-0472">Membrane</keyword>
<dbReference type="GO" id="GO:0005886">
    <property type="term" value="C:plasma membrane"/>
    <property type="evidence" value="ECO:0007669"/>
    <property type="project" value="UniProtKB-SubCell"/>
</dbReference>
<keyword evidence="10" id="KW-1185">Reference proteome</keyword>
<dbReference type="SUPFAM" id="SSF160964">
    <property type="entry name" value="MalF N-terminal region-like"/>
    <property type="match status" value="1"/>
</dbReference>
<evidence type="ECO:0000259" key="8">
    <source>
        <dbReference type="PROSITE" id="PS50928"/>
    </source>
</evidence>
<dbReference type="OrthoDB" id="9788108at2"/>
<keyword evidence="9" id="KW-0762">Sugar transport</keyword>
<dbReference type="InterPro" id="IPR035906">
    <property type="entry name" value="MetI-like_sf"/>
</dbReference>
<dbReference type="InterPro" id="IPR000515">
    <property type="entry name" value="MetI-like"/>
</dbReference>
<keyword evidence="2 7" id="KW-0813">Transport</keyword>
<dbReference type="Proteomes" id="UP000252415">
    <property type="component" value="Unassembled WGS sequence"/>
</dbReference>
<evidence type="ECO:0000313" key="10">
    <source>
        <dbReference type="Proteomes" id="UP000252415"/>
    </source>
</evidence>
<keyword evidence="4 7" id="KW-0812">Transmembrane</keyword>
<dbReference type="Pfam" id="PF00528">
    <property type="entry name" value="BPD_transp_1"/>
    <property type="match status" value="1"/>
</dbReference>
<dbReference type="PROSITE" id="PS50928">
    <property type="entry name" value="ABC_TM1"/>
    <property type="match status" value="1"/>
</dbReference>
<evidence type="ECO:0000256" key="1">
    <source>
        <dbReference type="ARBA" id="ARBA00004651"/>
    </source>
</evidence>
<keyword evidence="3" id="KW-1003">Cell membrane</keyword>
<gene>
    <name evidence="9" type="ORF">DFP97_108130</name>
</gene>
<comment type="caution">
    <text evidence="9">The sequence shown here is derived from an EMBL/GenBank/DDBJ whole genome shotgun (WGS) entry which is preliminary data.</text>
</comment>
<proteinExistence type="inferred from homology"/>
<dbReference type="PANTHER" id="PTHR30193:SF1">
    <property type="entry name" value="ABC TRANSPORTER PERMEASE PROTEIN YESP-RELATED"/>
    <property type="match status" value="1"/>
</dbReference>
<feature type="transmembrane region" description="Helical" evidence="7">
    <location>
        <begin position="79"/>
        <end position="100"/>
    </location>
</feature>
<evidence type="ECO:0000256" key="5">
    <source>
        <dbReference type="ARBA" id="ARBA00022989"/>
    </source>
</evidence>
<reference evidence="9 10" key="1">
    <citation type="submission" date="2018-07" db="EMBL/GenBank/DDBJ databases">
        <title>Genomic Encyclopedia of Type Strains, Phase III (KMG-III): the genomes of soil and plant-associated and newly described type strains.</title>
        <authorList>
            <person name="Whitman W."/>
        </authorList>
    </citation>
    <scope>NUCLEOTIDE SEQUENCE [LARGE SCALE GENOMIC DNA]</scope>
    <source>
        <strain evidence="9 10">CECT 7506</strain>
    </source>
</reference>
<evidence type="ECO:0000256" key="4">
    <source>
        <dbReference type="ARBA" id="ARBA00022692"/>
    </source>
</evidence>
<feature type="transmembrane region" description="Helical" evidence="7">
    <location>
        <begin position="16"/>
        <end position="40"/>
    </location>
</feature>
<dbReference type="PANTHER" id="PTHR30193">
    <property type="entry name" value="ABC TRANSPORTER PERMEASE PROTEIN"/>
    <property type="match status" value="1"/>
</dbReference>
<dbReference type="AlphaFoldDB" id="A0A368VZS4"/>
<accession>A0A368VZS4</accession>
<dbReference type="SUPFAM" id="SSF161098">
    <property type="entry name" value="MetI-like"/>
    <property type="match status" value="1"/>
</dbReference>
<dbReference type="EMBL" id="QPJD01000008">
    <property type="protein sequence ID" value="RCW47515.1"/>
    <property type="molecule type" value="Genomic_DNA"/>
</dbReference>
<feature type="transmembrane region" description="Helical" evidence="7">
    <location>
        <begin position="112"/>
        <end position="132"/>
    </location>
</feature>
<feature type="transmembrane region" description="Helical" evidence="7">
    <location>
        <begin position="163"/>
        <end position="182"/>
    </location>
</feature>
<comment type="subcellular location">
    <subcellularLocation>
        <location evidence="1 7">Cell membrane</location>
        <topology evidence="1 7">Multi-pass membrane protein</topology>
    </subcellularLocation>
</comment>
<evidence type="ECO:0000256" key="3">
    <source>
        <dbReference type="ARBA" id="ARBA00022475"/>
    </source>
</evidence>
<sequence length="328" mass="37021">MTKSRFNFRTKEAITFYILISPFIVMLFLMKLFPFIWGVIMSFTNYTGFNYDNLKNIGFDNYERVVTDNFAIQSLQATAVIGLITVPMGLLLSFGLALLLNSNKKGVGLFRTIYYFPSIIPVVATGLMWRILFNNDGGAFNELLGLFGIAPVNWLGMEWCRRALIIFMAWSAGGGILTYLAALKGVSNDLYESASIDGANGLQKLLKITIPILTPVIFFNLVNGLIAAWQLFAEPIFLAANAGSLLAVPYEPNYVYLVHVYQQIFVNQRFGYGLSMIWLLFIFSIVCTRLVFYTSKFWVFYENETGSERVKKNKKKTAARQKEVSSVA</sequence>
<feature type="transmembrane region" description="Helical" evidence="7">
    <location>
        <begin position="138"/>
        <end position="156"/>
    </location>
</feature>
<evidence type="ECO:0000256" key="7">
    <source>
        <dbReference type="RuleBase" id="RU363032"/>
    </source>
</evidence>
<name>A0A368VZS4_9BACL</name>
<keyword evidence="5 7" id="KW-1133">Transmembrane helix</keyword>